<comment type="caution">
    <text evidence="7">The sequence shown here is derived from an EMBL/GenBank/DDBJ whole genome shotgun (WGS) entry which is preliminary data.</text>
</comment>
<dbReference type="InterPro" id="IPR036259">
    <property type="entry name" value="MFS_trans_sf"/>
</dbReference>
<keyword evidence="4 5" id="KW-0472">Membrane</keyword>
<protein>
    <submittedName>
        <fullName evidence="7">MFS transporter</fullName>
    </submittedName>
</protein>
<evidence type="ECO:0000256" key="5">
    <source>
        <dbReference type="SAM" id="Phobius"/>
    </source>
</evidence>
<feature type="transmembrane region" description="Helical" evidence="5">
    <location>
        <begin position="224"/>
        <end position="243"/>
    </location>
</feature>
<dbReference type="InterPro" id="IPR020846">
    <property type="entry name" value="MFS_dom"/>
</dbReference>
<feature type="domain" description="Major facilitator superfamily (MFS) profile" evidence="6">
    <location>
        <begin position="1"/>
        <end position="310"/>
    </location>
</feature>
<dbReference type="RefSeq" id="WP_284255150.1">
    <property type="nucleotide sequence ID" value="NZ_BSVB01000001.1"/>
</dbReference>
<evidence type="ECO:0000256" key="2">
    <source>
        <dbReference type="ARBA" id="ARBA00022692"/>
    </source>
</evidence>
<proteinExistence type="predicted"/>
<feature type="transmembrane region" description="Helical" evidence="5">
    <location>
        <begin position="171"/>
        <end position="191"/>
    </location>
</feature>
<dbReference type="PROSITE" id="PS50850">
    <property type="entry name" value="MFS"/>
    <property type="match status" value="1"/>
</dbReference>
<keyword evidence="3 5" id="KW-1133">Transmembrane helix</keyword>
<gene>
    <name evidence="7" type="ORF">GCM10025881_34460</name>
</gene>
<dbReference type="Pfam" id="PF07690">
    <property type="entry name" value="MFS_1"/>
    <property type="match status" value="1"/>
</dbReference>
<dbReference type="InterPro" id="IPR052524">
    <property type="entry name" value="MFS_Cyanate_Porter"/>
</dbReference>
<feature type="transmembrane region" description="Helical" evidence="5">
    <location>
        <begin position="14"/>
        <end position="35"/>
    </location>
</feature>
<dbReference type="Proteomes" id="UP001157034">
    <property type="component" value="Unassembled WGS sequence"/>
</dbReference>
<keyword evidence="2 5" id="KW-0812">Transmembrane</keyword>
<evidence type="ECO:0000313" key="8">
    <source>
        <dbReference type="Proteomes" id="UP001157034"/>
    </source>
</evidence>
<name>A0ABQ6K9L1_9MICO</name>
<evidence type="ECO:0000256" key="3">
    <source>
        <dbReference type="ARBA" id="ARBA00022989"/>
    </source>
</evidence>
<sequence length="325" mass="33321">MVAGHLTRALASDASVLVVGSGLALLGVGIGNVLLPPVVKRYFPARVGAITAVYATMLAIGTTTPALLGIPIAAASNWRVSLGVWAAGAVVAAVPWIAQLVVLRRRPLVDPEDPGAERPEPALEARLVRSRIAWALTGMFAASGITAYIVFGWLPEILQGVSGVDAGTGGALLALFAIMGFPVSIVTPVLASRLRSVRPLIVLAFALSIVGFGGLLVAPGIPVLWVVIGGLGALWFPLCLFLIGDRTRTQSGAVALSGFVQGIGYLAGAAGPLVVGILRSATGGWTAPLVFALLSLLLAVPAIFVLARRRTVEDELAERTGAPVA</sequence>
<dbReference type="SUPFAM" id="SSF103473">
    <property type="entry name" value="MFS general substrate transporter"/>
    <property type="match status" value="1"/>
</dbReference>
<feature type="transmembrane region" description="Helical" evidence="5">
    <location>
        <begin position="47"/>
        <end position="70"/>
    </location>
</feature>
<reference evidence="8" key="1">
    <citation type="journal article" date="2019" name="Int. J. Syst. Evol. Microbiol.">
        <title>The Global Catalogue of Microorganisms (GCM) 10K type strain sequencing project: providing services to taxonomists for standard genome sequencing and annotation.</title>
        <authorList>
            <consortium name="The Broad Institute Genomics Platform"/>
            <consortium name="The Broad Institute Genome Sequencing Center for Infectious Disease"/>
            <person name="Wu L."/>
            <person name="Ma J."/>
        </authorList>
    </citation>
    <scope>NUCLEOTIDE SEQUENCE [LARGE SCALE GENOMIC DNA]</scope>
    <source>
        <strain evidence="8">NBRC 108894</strain>
    </source>
</reference>
<organism evidence="7 8">
    <name type="scientific">Pseudolysinimonas kribbensis</name>
    <dbReference type="NCBI Taxonomy" id="433641"/>
    <lineage>
        <taxon>Bacteria</taxon>
        <taxon>Bacillati</taxon>
        <taxon>Actinomycetota</taxon>
        <taxon>Actinomycetes</taxon>
        <taxon>Micrococcales</taxon>
        <taxon>Microbacteriaceae</taxon>
        <taxon>Pseudolysinimonas</taxon>
    </lineage>
</organism>
<evidence type="ECO:0000256" key="4">
    <source>
        <dbReference type="ARBA" id="ARBA00023136"/>
    </source>
</evidence>
<dbReference type="InterPro" id="IPR011701">
    <property type="entry name" value="MFS"/>
</dbReference>
<feature type="transmembrane region" description="Helical" evidence="5">
    <location>
        <begin position="284"/>
        <end position="307"/>
    </location>
</feature>
<dbReference type="PANTHER" id="PTHR23523">
    <property type="match status" value="1"/>
</dbReference>
<evidence type="ECO:0000313" key="7">
    <source>
        <dbReference type="EMBL" id="GMA96622.1"/>
    </source>
</evidence>
<evidence type="ECO:0000256" key="1">
    <source>
        <dbReference type="ARBA" id="ARBA00004651"/>
    </source>
</evidence>
<feature type="transmembrane region" description="Helical" evidence="5">
    <location>
        <begin position="82"/>
        <end position="103"/>
    </location>
</feature>
<comment type="subcellular location">
    <subcellularLocation>
        <location evidence="1">Cell membrane</location>
        <topology evidence="1">Multi-pass membrane protein</topology>
    </subcellularLocation>
</comment>
<feature type="transmembrane region" description="Helical" evidence="5">
    <location>
        <begin position="200"/>
        <end position="218"/>
    </location>
</feature>
<feature type="transmembrane region" description="Helical" evidence="5">
    <location>
        <begin position="255"/>
        <end position="278"/>
    </location>
</feature>
<dbReference type="Gene3D" id="1.20.1250.20">
    <property type="entry name" value="MFS general substrate transporter like domains"/>
    <property type="match status" value="1"/>
</dbReference>
<evidence type="ECO:0000259" key="6">
    <source>
        <dbReference type="PROSITE" id="PS50850"/>
    </source>
</evidence>
<keyword evidence="8" id="KW-1185">Reference proteome</keyword>
<feature type="transmembrane region" description="Helical" evidence="5">
    <location>
        <begin position="132"/>
        <end position="151"/>
    </location>
</feature>
<dbReference type="PANTHER" id="PTHR23523:SF2">
    <property type="entry name" value="2-NITROIMIDAZOLE TRANSPORTER"/>
    <property type="match status" value="1"/>
</dbReference>
<dbReference type="EMBL" id="BSVB01000001">
    <property type="protein sequence ID" value="GMA96622.1"/>
    <property type="molecule type" value="Genomic_DNA"/>
</dbReference>
<accession>A0ABQ6K9L1</accession>